<comment type="subunit">
    <text evidence="1">Forms a complex composed of PxpA, PxpB and PxpC.</text>
</comment>
<keyword evidence="1 2" id="KW-0378">Hydrolase</keyword>
<dbReference type="Proteomes" id="UP001304650">
    <property type="component" value="Chromosome"/>
</dbReference>
<keyword evidence="1" id="KW-0067">ATP-binding</keyword>
<proteinExistence type="inferred from homology"/>
<sequence length="255" mass="26712">MLRIDLNCDMGEGFGAYQLGRDAELLDYVSSANIACGFHAGDPATMRSTVKLCQRKGVAIGAHPGLPDLQGFGRREIAITPAEAYELTLYQLGALQAFVHAEGGRLQHVKPHGALYHMAAKRHELAAAIAAATASVSAELTLFGPPGSELLRAGAAAGLRTASEAFADRSYQRDGSLTPRGQAGALLESAAEAAAQVERLVREGKVLSLTGEDLSMRADTICIHGDGTHAVEFARDIRALLEQGGIAVMPLGGII</sequence>
<dbReference type="PANTHER" id="PTHR30292:SF0">
    <property type="entry name" value="5-OXOPROLINASE SUBUNIT A"/>
    <property type="match status" value="1"/>
</dbReference>
<dbReference type="EMBL" id="CP130319">
    <property type="protein sequence ID" value="WNR43627.1"/>
    <property type="molecule type" value="Genomic_DNA"/>
</dbReference>
<dbReference type="PANTHER" id="PTHR30292">
    <property type="entry name" value="UNCHARACTERIZED PROTEIN YBGL-RELATED"/>
    <property type="match status" value="1"/>
</dbReference>
<dbReference type="EC" id="3.5.2.9" evidence="1"/>
<dbReference type="HAMAP" id="MF_00691">
    <property type="entry name" value="PxpA"/>
    <property type="match status" value="1"/>
</dbReference>
<accession>A0AA96RLX6</accession>
<reference evidence="2" key="1">
    <citation type="submission" date="2022-02" db="EMBL/GenBank/DDBJ databases">
        <title>Paenibacillus sp. MBLB1832 Whole Genome Shotgun Sequencing.</title>
        <authorList>
            <person name="Hwang C.Y."/>
            <person name="Cho E.-S."/>
            <person name="Seo M.-J."/>
        </authorList>
    </citation>
    <scope>NUCLEOTIDE SEQUENCE</scope>
    <source>
        <strain evidence="2">MBLB1832</strain>
    </source>
</reference>
<dbReference type="RefSeq" id="WP_314798162.1">
    <property type="nucleotide sequence ID" value="NZ_CP130319.1"/>
</dbReference>
<evidence type="ECO:0000313" key="3">
    <source>
        <dbReference type="Proteomes" id="UP001304650"/>
    </source>
</evidence>
<dbReference type="GO" id="GO:0005975">
    <property type="term" value="P:carbohydrate metabolic process"/>
    <property type="evidence" value="ECO:0007669"/>
    <property type="project" value="InterPro"/>
</dbReference>
<dbReference type="Gene3D" id="3.20.20.370">
    <property type="entry name" value="Glycoside hydrolase/deacetylase"/>
    <property type="match status" value="1"/>
</dbReference>
<dbReference type="CDD" id="cd10787">
    <property type="entry name" value="LamB_YcsF_like"/>
    <property type="match status" value="1"/>
</dbReference>
<dbReference type="Pfam" id="PF03746">
    <property type="entry name" value="LamB_YcsF"/>
    <property type="match status" value="1"/>
</dbReference>
<dbReference type="NCBIfam" id="NF003816">
    <property type="entry name" value="PRK05406.1-5"/>
    <property type="match status" value="1"/>
</dbReference>
<comment type="function">
    <text evidence="1">Catalyzes the cleavage of 5-oxoproline to form L-glutamate coupled to the hydrolysis of ATP to ADP and inorganic phosphate.</text>
</comment>
<dbReference type="KEGG" id="proo:MJB10_21365"/>
<dbReference type="NCBIfam" id="NF003814">
    <property type="entry name" value="PRK05406.1-3"/>
    <property type="match status" value="1"/>
</dbReference>
<dbReference type="AlphaFoldDB" id="A0AA96RLX6"/>
<evidence type="ECO:0000256" key="1">
    <source>
        <dbReference type="HAMAP-Rule" id="MF_00691"/>
    </source>
</evidence>
<gene>
    <name evidence="1" type="primary">pxpA</name>
    <name evidence="2" type="ORF">MJB10_21365</name>
</gene>
<dbReference type="InterPro" id="IPR011330">
    <property type="entry name" value="Glyco_hydro/deAcase_b/a-brl"/>
</dbReference>
<comment type="catalytic activity">
    <reaction evidence="1">
        <text>5-oxo-L-proline + ATP + 2 H2O = L-glutamate + ADP + phosphate + H(+)</text>
        <dbReference type="Rhea" id="RHEA:10348"/>
        <dbReference type="ChEBI" id="CHEBI:15377"/>
        <dbReference type="ChEBI" id="CHEBI:15378"/>
        <dbReference type="ChEBI" id="CHEBI:29985"/>
        <dbReference type="ChEBI" id="CHEBI:30616"/>
        <dbReference type="ChEBI" id="CHEBI:43474"/>
        <dbReference type="ChEBI" id="CHEBI:58402"/>
        <dbReference type="ChEBI" id="CHEBI:456216"/>
        <dbReference type="EC" id="3.5.2.9"/>
    </reaction>
</comment>
<keyword evidence="3" id="KW-1185">Reference proteome</keyword>
<comment type="similarity">
    <text evidence="1">Belongs to the LamB/PxpA family.</text>
</comment>
<dbReference type="InterPro" id="IPR005501">
    <property type="entry name" value="LamB/YcsF/PxpA-like"/>
</dbReference>
<name>A0AA96RLX6_9BACL</name>
<protein>
    <recommendedName>
        <fullName evidence="1">5-oxoprolinase subunit A</fullName>
        <shortName evidence="1">5-OPase subunit A</shortName>
        <ecNumber evidence="1">3.5.2.9</ecNumber>
    </recommendedName>
    <alternativeName>
        <fullName evidence="1">5-oxoprolinase (ATP-hydrolyzing) subunit A</fullName>
    </alternativeName>
</protein>
<dbReference type="SUPFAM" id="SSF88713">
    <property type="entry name" value="Glycoside hydrolase/deacetylase"/>
    <property type="match status" value="1"/>
</dbReference>
<keyword evidence="1" id="KW-0547">Nucleotide-binding</keyword>
<dbReference type="GO" id="GO:0005524">
    <property type="term" value="F:ATP binding"/>
    <property type="evidence" value="ECO:0007669"/>
    <property type="project" value="UniProtKB-UniRule"/>
</dbReference>
<dbReference type="GO" id="GO:0017168">
    <property type="term" value="F:5-oxoprolinase (ATP-hydrolyzing) activity"/>
    <property type="evidence" value="ECO:0007669"/>
    <property type="project" value="UniProtKB-UniRule"/>
</dbReference>
<evidence type="ECO:0000313" key="2">
    <source>
        <dbReference type="EMBL" id="WNR43627.1"/>
    </source>
</evidence>
<organism evidence="2 3">
    <name type="scientific">Paenibacillus roseopurpureus</name>
    <dbReference type="NCBI Taxonomy" id="2918901"/>
    <lineage>
        <taxon>Bacteria</taxon>
        <taxon>Bacillati</taxon>
        <taxon>Bacillota</taxon>
        <taxon>Bacilli</taxon>
        <taxon>Bacillales</taxon>
        <taxon>Paenibacillaceae</taxon>
        <taxon>Paenibacillus</taxon>
    </lineage>
</organism>